<dbReference type="OrthoDB" id="2909959at2759"/>
<comment type="caution">
    <text evidence="1">The sequence shown here is derived from an EMBL/GenBank/DDBJ whole genome shotgun (WGS) entry which is preliminary data.</text>
</comment>
<reference evidence="1 2" key="1">
    <citation type="journal article" date="2018" name="Evol. Lett.">
        <title>Horizontal gene cluster transfer increased hallucinogenic mushroom diversity.</title>
        <authorList>
            <person name="Reynolds H.T."/>
            <person name="Vijayakumar V."/>
            <person name="Gluck-Thaler E."/>
            <person name="Korotkin H.B."/>
            <person name="Matheny P.B."/>
            <person name="Slot J.C."/>
        </authorList>
    </citation>
    <scope>NUCLEOTIDE SEQUENCE [LARGE SCALE GENOMIC DNA]</scope>
    <source>
        <strain evidence="1 2">SRW20</strain>
    </source>
</reference>
<name>A0A409W2N6_9AGAR</name>
<accession>A0A409W2N6</accession>
<protein>
    <submittedName>
        <fullName evidence="1">Uncharacterized protein</fullName>
    </submittedName>
</protein>
<evidence type="ECO:0000313" key="2">
    <source>
        <dbReference type="Proteomes" id="UP000284706"/>
    </source>
</evidence>
<organism evidence="1 2">
    <name type="scientific">Gymnopilus dilepis</name>
    <dbReference type="NCBI Taxonomy" id="231916"/>
    <lineage>
        <taxon>Eukaryota</taxon>
        <taxon>Fungi</taxon>
        <taxon>Dikarya</taxon>
        <taxon>Basidiomycota</taxon>
        <taxon>Agaricomycotina</taxon>
        <taxon>Agaricomycetes</taxon>
        <taxon>Agaricomycetidae</taxon>
        <taxon>Agaricales</taxon>
        <taxon>Agaricineae</taxon>
        <taxon>Hymenogastraceae</taxon>
        <taxon>Gymnopilus</taxon>
    </lineage>
</organism>
<keyword evidence="2" id="KW-1185">Reference proteome</keyword>
<evidence type="ECO:0000313" key="1">
    <source>
        <dbReference type="EMBL" id="PPQ72784.1"/>
    </source>
</evidence>
<dbReference type="EMBL" id="NHYE01005439">
    <property type="protein sequence ID" value="PPQ72784.1"/>
    <property type="molecule type" value="Genomic_DNA"/>
</dbReference>
<dbReference type="Proteomes" id="UP000284706">
    <property type="component" value="Unassembled WGS sequence"/>
</dbReference>
<dbReference type="AlphaFoldDB" id="A0A409W2N6"/>
<sequence>MQKHQSAAAQAPYDILSAIFEEMEGPCGDIDFASRMPFILGSVCRRWRQVALSTPAIWTSLRVRLDAGQLQTDWSYVQEWLNRSGQRPLYICITTSSRNSSPNWTSLIALINGCSRRWYEITLHLPSPALSLFGGPQQQAPMLRYVDVRCTNQNIQQPLCLVAARPQIAIVSVFPFDMVSIAWSSLTYVEVFGLPLNRCLVLLQNAPLLRVSIFFDVRDPDGPLPPHFIHTALQTIKFCTYHGTDTGDMFFETLTLPRLAKLCFFAQQPGRLPDGSLRHLVERSACVLKELQIHCIESMVEGTFLQFLETTPELQRLEIYMDPCSHHYAAPNNLIRRLIDTSHLGVAQPFLPRLAHFGCLSREPIPWSTTVLDLFGPHDKLGDPQYRPLKTVRMNFSLVFSDSPPGVDLFDENALQCISSLQAAGCELIIDCHPDDKSTLSTPDLIDQSRHRLANVRSSHAWTGILLIQIRLNH</sequence>
<gene>
    <name evidence="1" type="ORF">CVT26_003313</name>
</gene>
<dbReference type="InParanoid" id="A0A409W2N6"/>
<proteinExistence type="predicted"/>